<comment type="caution">
    <text evidence="6">The sequence shown here is derived from an EMBL/GenBank/DDBJ whole genome shotgun (WGS) entry which is preliminary data.</text>
</comment>
<dbReference type="InterPro" id="IPR012675">
    <property type="entry name" value="Beta-grasp_dom_sf"/>
</dbReference>
<organism evidence="6 7">
    <name type="scientific">Falsiroseomonas frigidaquae</name>
    <dbReference type="NCBI Taxonomy" id="487318"/>
    <lineage>
        <taxon>Bacteria</taxon>
        <taxon>Pseudomonadati</taxon>
        <taxon>Pseudomonadota</taxon>
        <taxon>Alphaproteobacteria</taxon>
        <taxon>Acetobacterales</taxon>
        <taxon>Roseomonadaceae</taxon>
        <taxon>Falsiroseomonas</taxon>
    </lineage>
</organism>
<keyword evidence="4" id="KW-0408">Iron</keyword>
<dbReference type="Proteomes" id="UP000765160">
    <property type="component" value="Unassembled WGS sequence"/>
</dbReference>
<dbReference type="InterPro" id="IPR000674">
    <property type="entry name" value="Ald_Oxase/Xan_DH_a/b"/>
</dbReference>
<dbReference type="Pfam" id="PF00111">
    <property type="entry name" value="Fer2"/>
    <property type="match status" value="1"/>
</dbReference>
<evidence type="ECO:0000256" key="4">
    <source>
        <dbReference type="ARBA" id="ARBA00023004"/>
    </source>
</evidence>
<sequence length="895" mass="93588">MIEIAFTLNDSPCTVSAPPFAPLSDTLRERLGLTGTKEGCNAGDCGACTVLVDGAQACACLIPSAQAEGARVETVEAVHGELGAVLARLRAAFLAHGAAQCGICSPGMLMAAADLLLRDAAPDRAAVRDALGGVLCRCTGYAKILDAVLDAAPRAVASPPAGEAVGAGIARLDGVAKLDGTDRFGADEAPADALWLRVVRSPHASARFSLGDLEAARRELGLEAILTAADVPGVNGFGIMPNLKDQPVLADGLVRFRGEAVLGLVGSREAVMAVRDAALPLTWHPLPALHGAAAASAVDAPQLHAHAPGNLLIEGKLNRGTPLRDVAYSEGRFTTGFVEHAYIEPEAGYAQPAPDGIGMEVFACTQAPYMDREETARVLGVAEEAVRIRPSACGGGFGGKLDVSVQPLLAVAARKLGRPVRIVYSRAESMASTTKRHPASITARMSADAEGRFTSYEFDADFNTGAYASWGATVANRVPVHAGGPYRIPNLRNRARAIYTNDTPAGAFRGFGVPQAAIATESLVDDLAEQLGLDRWEIRRRNAIGRGDTTHSGQVLHASAGLPECLDALKPEWDAMLAQVAAHNATAPRVKLGAGIACMWYGCGNTSMSNPSRMKLTLARDGTLTLFNGAVDIGQGSTTVMAQICADALGLPLENFRFVLGDTARTYDAGKTSASRQTFVSGRAAMETGLALRRRILALANAGEDAALALEGTQLRVGSARVIDLATLDADLEAEGRYDPPTTALDENGQGTPYATYGFAAQIALVAVDTALGTVKVRRIVAAQDVGRAVNPTLVLGQIHGGIAQGLGLALMEEFLPGRTENLHDYLIPTVGDVPEIEVHLIEDPEPEGPYGAKGVGEPALVPTAPAILSAIRHATGITMRQVPVLPHRLWEQMR</sequence>
<dbReference type="PANTHER" id="PTHR11908:SF157">
    <property type="entry name" value="XANTHINE DEHYDROGENASE SUBUNIT D-RELATED"/>
    <property type="match status" value="1"/>
</dbReference>
<dbReference type="Pfam" id="PF20256">
    <property type="entry name" value="MoCoBD_2"/>
    <property type="match status" value="1"/>
</dbReference>
<keyword evidence="2" id="KW-0479">Metal-binding</keyword>
<dbReference type="SUPFAM" id="SSF54292">
    <property type="entry name" value="2Fe-2S ferredoxin-like"/>
    <property type="match status" value="1"/>
</dbReference>
<dbReference type="Gene3D" id="3.30.365.10">
    <property type="entry name" value="Aldehyde oxidase/xanthine dehydrogenase, molybdopterin binding domain"/>
    <property type="match status" value="4"/>
</dbReference>
<proteinExistence type="inferred from homology"/>
<dbReference type="PROSITE" id="PS51085">
    <property type="entry name" value="2FE2S_FER_2"/>
    <property type="match status" value="1"/>
</dbReference>
<evidence type="ECO:0000313" key="7">
    <source>
        <dbReference type="Proteomes" id="UP000765160"/>
    </source>
</evidence>
<dbReference type="InterPro" id="IPR002888">
    <property type="entry name" value="2Fe-2S-bd"/>
</dbReference>
<dbReference type="InterPro" id="IPR001041">
    <property type="entry name" value="2Fe-2S_ferredoxin-type"/>
</dbReference>
<dbReference type="InterPro" id="IPR036010">
    <property type="entry name" value="2Fe-2S_ferredoxin-like_sf"/>
</dbReference>
<evidence type="ECO:0000256" key="3">
    <source>
        <dbReference type="ARBA" id="ARBA00023002"/>
    </source>
</evidence>
<evidence type="ECO:0000256" key="1">
    <source>
        <dbReference type="ARBA" id="ARBA00006849"/>
    </source>
</evidence>
<dbReference type="InterPro" id="IPR036884">
    <property type="entry name" value="2Fe-2S-bd_dom_sf"/>
</dbReference>
<dbReference type="InterPro" id="IPR016208">
    <property type="entry name" value="Ald_Oxase/xanthine_DH-like"/>
</dbReference>
<dbReference type="Pfam" id="PF02738">
    <property type="entry name" value="MoCoBD_1"/>
    <property type="match status" value="1"/>
</dbReference>
<accession>A0ABX1EWD9</accession>
<dbReference type="SMART" id="SM01008">
    <property type="entry name" value="Ald_Xan_dh_C"/>
    <property type="match status" value="1"/>
</dbReference>
<name>A0ABX1EWD9_9PROT</name>
<dbReference type="InterPro" id="IPR046867">
    <property type="entry name" value="AldOxase/xan_DH_MoCoBD2"/>
</dbReference>
<keyword evidence="3" id="KW-0560">Oxidoreductase</keyword>
<dbReference type="Gene3D" id="3.90.1170.50">
    <property type="entry name" value="Aldehyde oxidase/xanthine dehydrogenase, a/b hammerhead"/>
    <property type="match status" value="1"/>
</dbReference>
<dbReference type="Pfam" id="PF01799">
    <property type="entry name" value="Fer2_2"/>
    <property type="match status" value="1"/>
</dbReference>
<dbReference type="InterPro" id="IPR008274">
    <property type="entry name" value="AldOxase/xan_DH_MoCoBD1"/>
</dbReference>
<comment type="similarity">
    <text evidence="1">Belongs to the xanthine dehydrogenase family.</text>
</comment>
<dbReference type="RefSeq" id="WP_168048213.1">
    <property type="nucleotide sequence ID" value="NZ_JAATJR010000002.1"/>
</dbReference>
<dbReference type="Pfam" id="PF01315">
    <property type="entry name" value="Ald_Xan_dh_C"/>
    <property type="match status" value="1"/>
</dbReference>
<dbReference type="PANTHER" id="PTHR11908">
    <property type="entry name" value="XANTHINE DEHYDROGENASE"/>
    <property type="match status" value="1"/>
</dbReference>
<reference evidence="6 7" key="1">
    <citation type="submission" date="2020-03" db="EMBL/GenBank/DDBJ databases">
        <title>Roseomonas selenitidurans sp. nov. isolated from soil.</title>
        <authorList>
            <person name="Liu H."/>
        </authorList>
    </citation>
    <scope>NUCLEOTIDE SEQUENCE [LARGE SCALE GENOMIC DNA]</scope>
    <source>
        <strain evidence="6 7">JCM 15073</strain>
    </source>
</reference>
<dbReference type="SUPFAM" id="SSF54665">
    <property type="entry name" value="CO dehydrogenase molybdoprotein N-domain-like"/>
    <property type="match status" value="1"/>
</dbReference>
<dbReference type="SUPFAM" id="SSF56003">
    <property type="entry name" value="Molybdenum cofactor-binding domain"/>
    <property type="match status" value="1"/>
</dbReference>
<dbReference type="InterPro" id="IPR006058">
    <property type="entry name" value="2Fe2S_fd_BS"/>
</dbReference>
<dbReference type="InterPro" id="IPR037165">
    <property type="entry name" value="AldOxase/xan_DH_Mopterin-bd_sf"/>
</dbReference>
<dbReference type="Gene3D" id="1.10.150.120">
    <property type="entry name" value="[2Fe-2S]-binding domain"/>
    <property type="match status" value="1"/>
</dbReference>
<dbReference type="Gene3D" id="3.10.20.30">
    <property type="match status" value="1"/>
</dbReference>
<evidence type="ECO:0000259" key="5">
    <source>
        <dbReference type="PROSITE" id="PS51085"/>
    </source>
</evidence>
<keyword evidence="7" id="KW-1185">Reference proteome</keyword>
<feature type="domain" description="2Fe-2S ferredoxin-type" evidence="5">
    <location>
        <begin position="2"/>
        <end position="78"/>
    </location>
</feature>
<dbReference type="InterPro" id="IPR036856">
    <property type="entry name" value="Ald_Oxase/Xan_DH_a/b_sf"/>
</dbReference>
<dbReference type="SUPFAM" id="SSF47741">
    <property type="entry name" value="CO dehydrogenase ISP C-domain like"/>
    <property type="match status" value="1"/>
</dbReference>
<protein>
    <submittedName>
        <fullName evidence="6">Molybdopterin-dependent oxidoreductase</fullName>
    </submittedName>
</protein>
<evidence type="ECO:0000256" key="2">
    <source>
        <dbReference type="ARBA" id="ARBA00022723"/>
    </source>
</evidence>
<dbReference type="EMBL" id="JAAVTX010000002">
    <property type="protein sequence ID" value="NKE44314.1"/>
    <property type="molecule type" value="Genomic_DNA"/>
</dbReference>
<gene>
    <name evidence="6" type="ORF">HB662_05960</name>
</gene>
<evidence type="ECO:0000313" key="6">
    <source>
        <dbReference type="EMBL" id="NKE44314.1"/>
    </source>
</evidence>
<dbReference type="PROSITE" id="PS00197">
    <property type="entry name" value="2FE2S_FER_1"/>
    <property type="match status" value="1"/>
</dbReference>